<dbReference type="GO" id="GO:0031201">
    <property type="term" value="C:SNARE complex"/>
    <property type="evidence" value="ECO:0007669"/>
    <property type="project" value="TreeGrafter"/>
</dbReference>
<keyword evidence="2" id="KW-0813">Transport</keyword>
<keyword evidence="3" id="KW-0653">Protein transport</keyword>
<evidence type="ECO:0000256" key="2">
    <source>
        <dbReference type="ARBA" id="ARBA00022448"/>
    </source>
</evidence>
<dbReference type="GO" id="GO:0005483">
    <property type="term" value="F:soluble NSF attachment protein activity"/>
    <property type="evidence" value="ECO:0007669"/>
    <property type="project" value="TreeGrafter"/>
</dbReference>
<evidence type="ECO:0000256" key="1">
    <source>
        <dbReference type="ARBA" id="ARBA00010050"/>
    </source>
</evidence>
<reference evidence="4" key="1">
    <citation type="journal article" date="2012" name="Proc. Natl. Acad. Sci. U.S.A.">
        <title>Antigenic diversity is generated by distinct evolutionary mechanisms in African trypanosome species.</title>
        <authorList>
            <person name="Jackson A.P."/>
            <person name="Berry A."/>
            <person name="Aslett M."/>
            <person name="Allison H.C."/>
            <person name="Burton P."/>
            <person name="Vavrova-Anderson J."/>
            <person name="Brown R."/>
            <person name="Browne H."/>
            <person name="Corton N."/>
            <person name="Hauser H."/>
            <person name="Gamble J."/>
            <person name="Gilderthorp R."/>
            <person name="Marcello L."/>
            <person name="McQuillan J."/>
            <person name="Otto T.D."/>
            <person name="Quail M.A."/>
            <person name="Sanders M.J."/>
            <person name="van Tonder A."/>
            <person name="Ginger M.L."/>
            <person name="Field M.C."/>
            <person name="Barry J.D."/>
            <person name="Hertz-Fowler C."/>
            <person name="Berriman M."/>
        </authorList>
    </citation>
    <scope>NUCLEOTIDE SEQUENCE</scope>
    <source>
        <strain evidence="4">Y486</strain>
    </source>
</reference>
<dbReference type="InterPro" id="IPR011990">
    <property type="entry name" value="TPR-like_helical_dom_sf"/>
</dbReference>
<dbReference type="EMBL" id="HE573018">
    <property type="protein sequence ID" value="CCC46606.1"/>
    <property type="molecule type" value="Genomic_DNA"/>
</dbReference>
<dbReference type="PANTHER" id="PTHR13768:SF42">
    <property type="entry name" value="PARAFLAGELLAR ROD COMPONENT"/>
    <property type="match status" value="1"/>
</dbReference>
<gene>
    <name evidence="4" type="ORF">TVY486_0200266</name>
</gene>
<dbReference type="GO" id="GO:0005774">
    <property type="term" value="C:vacuolar membrane"/>
    <property type="evidence" value="ECO:0007669"/>
    <property type="project" value="TreeGrafter"/>
</dbReference>
<dbReference type="AlphaFoldDB" id="G0TRN6"/>
<name>G0TRN6_TRYVY</name>
<organism evidence="4">
    <name type="scientific">Trypanosoma vivax (strain Y486)</name>
    <dbReference type="NCBI Taxonomy" id="1055687"/>
    <lineage>
        <taxon>Eukaryota</taxon>
        <taxon>Discoba</taxon>
        <taxon>Euglenozoa</taxon>
        <taxon>Kinetoplastea</taxon>
        <taxon>Metakinetoplastina</taxon>
        <taxon>Trypanosomatida</taxon>
        <taxon>Trypanosomatidae</taxon>
        <taxon>Trypanosoma</taxon>
        <taxon>Duttonella</taxon>
    </lineage>
</organism>
<protein>
    <submittedName>
        <fullName evidence="4">Uncharacterized protein</fullName>
    </submittedName>
</protein>
<dbReference type="Gene3D" id="1.25.40.10">
    <property type="entry name" value="Tetratricopeptide repeat domain"/>
    <property type="match status" value="1"/>
</dbReference>
<sequence length="234" mass="25621">METEKVANTPILVVSIEHECIEPPATPVNTTNDVNCTFTENGRGHACVQEARQLLAKAEADVSQGLSKCLDWMAARDNFNEAGALFSAAGLPEEAARAFLHACIITQAFDNKEETKTALGFAVENLQLVEPLLAVSVLKRLSDLLKEGGFVYQAARCNHNAAILLEGQLGDPKQAIEMYRNAISLYGNKGFSRSFSRSCMERISSLTVEMEDYTEASKLFIEETQYAPLGRPSI</sequence>
<proteinExistence type="inferred from homology"/>
<dbReference type="VEuPathDB" id="TriTrypDB:TvY486_0200266"/>
<evidence type="ECO:0000313" key="4">
    <source>
        <dbReference type="EMBL" id="CCC46606.1"/>
    </source>
</evidence>
<dbReference type="Pfam" id="PF14938">
    <property type="entry name" value="SNAP"/>
    <property type="match status" value="1"/>
</dbReference>
<evidence type="ECO:0000256" key="3">
    <source>
        <dbReference type="ARBA" id="ARBA00022927"/>
    </source>
</evidence>
<dbReference type="InterPro" id="IPR000744">
    <property type="entry name" value="NSF_attach"/>
</dbReference>
<comment type="similarity">
    <text evidence="1">Belongs to the SNAP family.</text>
</comment>
<dbReference type="SUPFAM" id="SSF48452">
    <property type="entry name" value="TPR-like"/>
    <property type="match status" value="1"/>
</dbReference>
<dbReference type="PANTHER" id="PTHR13768">
    <property type="entry name" value="SOLUBLE NSF ATTACHMENT PROTEIN SNAP"/>
    <property type="match status" value="1"/>
</dbReference>
<dbReference type="GO" id="GO:0006886">
    <property type="term" value="P:intracellular protein transport"/>
    <property type="evidence" value="ECO:0007669"/>
    <property type="project" value="InterPro"/>
</dbReference>
<accession>G0TRN6</accession>
<dbReference type="GO" id="GO:0019905">
    <property type="term" value="F:syntaxin binding"/>
    <property type="evidence" value="ECO:0007669"/>
    <property type="project" value="TreeGrafter"/>
</dbReference>
<dbReference type="GO" id="GO:0035494">
    <property type="term" value="P:SNARE complex disassembly"/>
    <property type="evidence" value="ECO:0007669"/>
    <property type="project" value="TreeGrafter"/>
</dbReference>
<feature type="non-terminal residue" evidence="4">
    <location>
        <position position="234"/>
    </location>
</feature>